<dbReference type="EMBL" id="JARKIE010000322">
    <property type="protein sequence ID" value="KAJ7654318.1"/>
    <property type="molecule type" value="Genomic_DNA"/>
</dbReference>
<name>A0AAD7CN80_MYCRO</name>
<dbReference type="AlphaFoldDB" id="A0AAD7CN80"/>
<sequence length="163" mass="17572">MSPNTPQIGSTCSQDARLPSKTFRCSKSLSRELLTGQILKVPRFPARDSTDQEWSEYHVQARTNSGIERALNHHSIGSQRSKSSGGACSTVGARQLPHVLEAIAGRKSFCGIPSTAAKLTVRALHARGFTGVMELKVIVETVHGTLEMTQELVVALEVGFSPS</sequence>
<gene>
    <name evidence="1" type="ORF">B0H17DRAFT_1186196</name>
</gene>
<accession>A0AAD7CN80</accession>
<evidence type="ECO:0000313" key="2">
    <source>
        <dbReference type="Proteomes" id="UP001221757"/>
    </source>
</evidence>
<keyword evidence="2" id="KW-1185">Reference proteome</keyword>
<protein>
    <submittedName>
        <fullName evidence="1">Uncharacterized protein</fullName>
    </submittedName>
</protein>
<reference evidence="1" key="1">
    <citation type="submission" date="2023-03" db="EMBL/GenBank/DDBJ databases">
        <title>Massive genome expansion in bonnet fungi (Mycena s.s.) driven by repeated elements and novel gene families across ecological guilds.</title>
        <authorList>
            <consortium name="Lawrence Berkeley National Laboratory"/>
            <person name="Harder C.B."/>
            <person name="Miyauchi S."/>
            <person name="Viragh M."/>
            <person name="Kuo A."/>
            <person name="Thoen E."/>
            <person name="Andreopoulos B."/>
            <person name="Lu D."/>
            <person name="Skrede I."/>
            <person name="Drula E."/>
            <person name="Henrissat B."/>
            <person name="Morin E."/>
            <person name="Kohler A."/>
            <person name="Barry K."/>
            <person name="LaButti K."/>
            <person name="Morin E."/>
            <person name="Salamov A."/>
            <person name="Lipzen A."/>
            <person name="Mereny Z."/>
            <person name="Hegedus B."/>
            <person name="Baldrian P."/>
            <person name="Stursova M."/>
            <person name="Weitz H."/>
            <person name="Taylor A."/>
            <person name="Grigoriev I.V."/>
            <person name="Nagy L.G."/>
            <person name="Martin F."/>
            <person name="Kauserud H."/>
        </authorList>
    </citation>
    <scope>NUCLEOTIDE SEQUENCE</scope>
    <source>
        <strain evidence="1">CBHHK067</strain>
    </source>
</reference>
<comment type="caution">
    <text evidence="1">The sequence shown here is derived from an EMBL/GenBank/DDBJ whole genome shotgun (WGS) entry which is preliminary data.</text>
</comment>
<proteinExistence type="predicted"/>
<evidence type="ECO:0000313" key="1">
    <source>
        <dbReference type="EMBL" id="KAJ7654318.1"/>
    </source>
</evidence>
<dbReference type="Proteomes" id="UP001221757">
    <property type="component" value="Unassembled WGS sequence"/>
</dbReference>
<organism evidence="1 2">
    <name type="scientific">Mycena rosella</name>
    <name type="common">Pink bonnet</name>
    <name type="synonym">Agaricus rosellus</name>
    <dbReference type="NCBI Taxonomy" id="1033263"/>
    <lineage>
        <taxon>Eukaryota</taxon>
        <taxon>Fungi</taxon>
        <taxon>Dikarya</taxon>
        <taxon>Basidiomycota</taxon>
        <taxon>Agaricomycotina</taxon>
        <taxon>Agaricomycetes</taxon>
        <taxon>Agaricomycetidae</taxon>
        <taxon>Agaricales</taxon>
        <taxon>Marasmiineae</taxon>
        <taxon>Mycenaceae</taxon>
        <taxon>Mycena</taxon>
    </lineage>
</organism>